<evidence type="ECO:0000256" key="9">
    <source>
        <dbReference type="ARBA" id="ARBA00048968"/>
    </source>
</evidence>
<keyword evidence="5" id="KW-0479">Metal-binding</keyword>
<dbReference type="PANTHER" id="PTHR30616:SF2">
    <property type="entry name" value="PURINE NUCLEOSIDE PHOSPHORYLASE LACC1"/>
    <property type="match status" value="1"/>
</dbReference>
<reference evidence="12 13" key="1">
    <citation type="submission" date="2023-01" db="EMBL/GenBank/DDBJ databases">
        <title>Novel diversity within Roseofilum (Cyanobacteria; Desertifilaceae) from marine benthic mats with descriptions of four novel species.</title>
        <authorList>
            <person name="Wang Y."/>
            <person name="Berthold D.E."/>
            <person name="Hu J."/>
            <person name="Lefler F.W."/>
            <person name="Laughinghouse H.D. IV."/>
        </authorList>
    </citation>
    <scope>NUCLEOTIDE SEQUENCE [LARGE SCALE GENOMIC DNA]</scope>
    <source>
        <strain evidence="12 13">BLCC-M143</strain>
    </source>
</reference>
<dbReference type="Pfam" id="PF02578">
    <property type="entry name" value="Cu-oxidase_4"/>
    <property type="match status" value="1"/>
</dbReference>
<dbReference type="CDD" id="cd16833">
    <property type="entry name" value="YfiH"/>
    <property type="match status" value="1"/>
</dbReference>
<comment type="similarity">
    <text evidence="3 11">Belongs to the purine nucleoside phosphorylase YfiH/LACC1 family.</text>
</comment>
<evidence type="ECO:0000256" key="4">
    <source>
        <dbReference type="ARBA" id="ARBA00022679"/>
    </source>
</evidence>
<dbReference type="SUPFAM" id="SSF64438">
    <property type="entry name" value="CNF1/YfiH-like putative cysteine hydrolases"/>
    <property type="match status" value="1"/>
</dbReference>
<dbReference type="Gene3D" id="3.60.140.10">
    <property type="entry name" value="CNF1/YfiH-like putative cysteine hydrolases"/>
    <property type="match status" value="1"/>
</dbReference>
<gene>
    <name evidence="12" type="primary">pgeF</name>
    <name evidence="12" type="ORF">PMH09_05525</name>
</gene>
<evidence type="ECO:0000256" key="10">
    <source>
        <dbReference type="ARBA" id="ARBA00049893"/>
    </source>
</evidence>
<comment type="catalytic activity">
    <reaction evidence="10">
        <text>S-methyl-5'-thioadenosine + phosphate = 5-(methylsulfanyl)-alpha-D-ribose 1-phosphate + adenine</text>
        <dbReference type="Rhea" id="RHEA:11852"/>
        <dbReference type="ChEBI" id="CHEBI:16708"/>
        <dbReference type="ChEBI" id="CHEBI:17509"/>
        <dbReference type="ChEBI" id="CHEBI:43474"/>
        <dbReference type="ChEBI" id="CHEBI:58533"/>
        <dbReference type="EC" id="2.4.2.28"/>
    </reaction>
    <physiologicalReaction direction="left-to-right" evidence="10">
        <dbReference type="Rhea" id="RHEA:11853"/>
    </physiologicalReaction>
</comment>
<dbReference type="EMBL" id="JAQOSQ010000003">
    <property type="protein sequence ID" value="MDJ1182649.1"/>
    <property type="molecule type" value="Genomic_DNA"/>
</dbReference>
<keyword evidence="4" id="KW-0808">Transferase</keyword>
<comment type="caution">
    <text evidence="12">The sequence shown here is derived from an EMBL/GenBank/DDBJ whole genome shotgun (WGS) entry which is preliminary data.</text>
</comment>
<evidence type="ECO:0000256" key="8">
    <source>
        <dbReference type="ARBA" id="ARBA00047989"/>
    </source>
</evidence>
<sequence>MSPTWHWQTVAGLSYLTCSLLSAWKHGFFTRQFHGKAPEDLSLLLDPRASAYRIKQVHGNRVLKTGEVAPLDAPSRSEADGLLSEEPNQSIWVCSADCVPVLIGDRTTGRVAALHAGWRGTAARIVPRAIADLQDRGSQLEDLCIALGPAISGAVYQVGLDVAEQMAASLEGSHTIATLSEGKHPVFLPDREPDRVRLDVRQVNCRQLQQLGITTEQIAIAPYCTYQDPERFFSYRRDGLKFVQWSGIVDR</sequence>
<evidence type="ECO:0000256" key="7">
    <source>
        <dbReference type="ARBA" id="ARBA00022833"/>
    </source>
</evidence>
<keyword evidence="13" id="KW-1185">Reference proteome</keyword>
<organism evidence="12 13">
    <name type="scientific">Roseofilum casamattae BLCC-M143</name>
    <dbReference type="NCBI Taxonomy" id="3022442"/>
    <lineage>
        <taxon>Bacteria</taxon>
        <taxon>Bacillati</taxon>
        <taxon>Cyanobacteriota</taxon>
        <taxon>Cyanophyceae</taxon>
        <taxon>Desertifilales</taxon>
        <taxon>Desertifilaceae</taxon>
        <taxon>Roseofilum</taxon>
        <taxon>Roseofilum casamattae</taxon>
    </lineage>
</organism>
<comment type="catalytic activity">
    <reaction evidence="9">
        <text>adenosine + phosphate = alpha-D-ribose 1-phosphate + adenine</text>
        <dbReference type="Rhea" id="RHEA:27642"/>
        <dbReference type="ChEBI" id="CHEBI:16335"/>
        <dbReference type="ChEBI" id="CHEBI:16708"/>
        <dbReference type="ChEBI" id="CHEBI:43474"/>
        <dbReference type="ChEBI" id="CHEBI:57720"/>
        <dbReference type="EC" id="2.4.2.1"/>
    </reaction>
    <physiologicalReaction direction="left-to-right" evidence="9">
        <dbReference type="Rhea" id="RHEA:27643"/>
    </physiologicalReaction>
</comment>
<dbReference type="Proteomes" id="UP001232992">
    <property type="component" value="Unassembled WGS sequence"/>
</dbReference>
<keyword evidence="7" id="KW-0862">Zinc</keyword>
<comment type="function">
    <text evidence="2">Purine nucleoside enzyme that catalyzes the phosphorolysis of adenosine and inosine nucleosides, yielding D-ribose 1-phosphate and the respective free bases, adenine and hypoxanthine. Also catalyzes the phosphorolysis of S-methyl-5'-thioadenosine into adenine and S-methyl-5-thio-alpha-D-ribose 1-phosphate. Also has adenosine deaminase activity.</text>
</comment>
<evidence type="ECO:0000256" key="2">
    <source>
        <dbReference type="ARBA" id="ARBA00003215"/>
    </source>
</evidence>
<evidence type="ECO:0000256" key="1">
    <source>
        <dbReference type="ARBA" id="ARBA00000553"/>
    </source>
</evidence>
<dbReference type="NCBIfam" id="TIGR00726">
    <property type="entry name" value="peptidoglycan editing factor PgeF"/>
    <property type="match status" value="1"/>
</dbReference>
<evidence type="ECO:0000313" key="13">
    <source>
        <dbReference type="Proteomes" id="UP001232992"/>
    </source>
</evidence>
<dbReference type="InterPro" id="IPR011324">
    <property type="entry name" value="Cytotoxic_necrot_fac-like_cat"/>
</dbReference>
<dbReference type="PANTHER" id="PTHR30616">
    <property type="entry name" value="UNCHARACTERIZED PROTEIN YFIH"/>
    <property type="match status" value="1"/>
</dbReference>
<evidence type="ECO:0000256" key="3">
    <source>
        <dbReference type="ARBA" id="ARBA00007353"/>
    </source>
</evidence>
<evidence type="ECO:0000256" key="5">
    <source>
        <dbReference type="ARBA" id="ARBA00022723"/>
    </source>
</evidence>
<dbReference type="InterPro" id="IPR038371">
    <property type="entry name" value="Cu_polyphenol_OxRdtase_sf"/>
</dbReference>
<evidence type="ECO:0000256" key="11">
    <source>
        <dbReference type="RuleBase" id="RU361274"/>
    </source>
</evidence>
<dbReference type="RefSeq" id="WP_283757300.1">
    <property type="nucleotide sequence ID" value="NZ_JAQOSQ010000003.1"/>
</dbReference>
<keyword evidence="6" id="KW-0378">Hydrolase</keyword>
<evidence type="ECO:0000313" key="12">
    <source>
        <dbReference type="EMBL" id="MDJ1182649.1"/>
    </source>
</evidence>
<protein>
    <recommendedName>
        <fullName evidence="11">Purine nucleoside phosphorylase</fullName>
    </recommendedName>
</protein>
<comment type="catalytic activity">
    <reaction evidence="8">
        <text>adenosine + H2O + H(+) = inosine + NH4(+)</text>
        <dbReference type="Rhea" id="RHEA:24408"/>
        <dbReference type="ChEBI" id="CHEBI:15377"/>
        <dbReference type="ChEBI" id="CHEBI:15378"/>
        <dbReference type="ChEBI" id="CHEBI:16335"/>
        <dbReference type="ChEBI" id="CHEBI:17596"/>
        <dbReference type="ChEBI" id="CHEBI:28938"/>
        <dbReference type="EC" id="3.5.4.4"/>
    </reaction>
    <physiologicalReaction direction="left-to-right" evidence="8">
        <dbReference type="Rhea" id="RHEA:24409"/>
    </physiologicalReaction>
</comment>
<proteinExistence type="inferred from homology"/>
<accession>A0ABT7BTY8</accession>
<name>A0ABT7BTY8_9CYAN</name>
<comment type="catalytic activity">
    <reaction evidence="1">
        <text>inosine + phosphate = alpha-D-ribose 1-phosphate + hypoxanthine</text>
        <dbReference type="Rhea" id="RHEA:27646"/>
        <dbReference type="ChEBI" id="CHEBI:17368"/>
        <dbReference type="ChEBI" id="CHEBI:17596"/>
        <dbReference type="ChEBI" id="CHEBI:43474"/>
        <dbReference type="ChEBI" id="CHEBI:57720"/>
        <dbReference type="EC" id="2.4.2.1"/>
    </reaction>
    <physiologicalReaction direction="left-to-right" evidence="1">
        <dbReference type="Rhea" id="RHEA:27647"/>
    </physiologicalReaction>
</comment>
<dbReference type="InterPro" id="IPR003730">
    <property type="entry name" value="Cu_polyphenol_OxRdtase"/>
</dbReference>
<evidence type="ECO:0000256" key="6">
    <source>
        <dbReference type="ARBA" id="ARBA00022801"/>
    </source>
</evidence>